<evidence type="ECO:0000256" key="6">
    <source>
        <dbReference type="RuleBase" id="RU003376"/>
    </source>
</evidence>
<dbReference type="PROSITE" id="PS50253">
    <property type="entry name" value="COX3"/>
    <property type="match status" value="1"/>
</dbReference>
<gene>
    <name evidence="9" type="ORF">HK415_04620</name>
</gene>
<dbReference type="InterPro" id="IPR000298">
    <property type="entry name" value="Cyt_c_oxidase-like_su3"/>
</dbReference>
<dbReference type="SUPFAM" id="SSF81452">
    <property type="entry name" value="Cytochrome c oxidase subunit III-like"/>
    <property type="match status" value="1"/>
</dbReference>
<feature type="transmembrane region" description="Helical" evidence="7">
    <location>
        <begin position="144"/>
        <end position="176"/>
    </location>
</feature>
<keyword evidence="10" id="KW-1185">Reference proteome</keyword>
<dbReference type="InterPro" id="IPR024791">
    <property type="entry name" value="Cyt_c/ubiquinol_Oxase_su3"/>
</dbReference>
<dbReference type="GO" id="GO:0019646">
    <property type="term" value="P:aerobic electron transport chain"/>
    <property type="evidence" value="ECO:0007669"/>
    <property type="project" value="InterPro"/>
</dbReference>
<comment type="similarity">
    <text evidence="2 6">Belongs to the cytochrome c oxidase subunit 3 family.</text>
</comment>
<comment type="subcellular location">
    <subcellularLocation>
        <location evidence="6">Cell membrane</location>
        <topology evidence="6">Multi-pass membrane protein</topology>
    </subcellularLocation>
    <subcellularLocation>
        <location evidence="1">Membrane</location>
        <topology evidence="1">Multi-pass membrane protein</topology>
    </subcellularLocation>
</comment>
<evidence type="ECO:0000259" key="8">
    <source>
        <dbReference type="PROSITE" id="PS50253"/>
    </source>
</evidence>
<evidence type="ECO:0000256" key="5">
    <source>
        <dbReference type="ARBA" id="ARBA00023136"/>
    </source>
</evidence>
<dbReference type="Proteomes" id="UP000552954">
    <property type="component" value="Unassembled WGS sequence"/>
</dbReference>
<dbReference type="AlphaFoldDB" id="A0A849KEH0"/>
<organism evidence="9 10">
    <name type="scientific">Ramlibacter montanisoli</name>
    <dbReference type="NCBI Taxonomy" id="2732512"/>
    <lineage>
        <taxon>Bacteria</taxon>
        <taxon>Pseudomonadati</taxon>
        <taxon>Pseudomonadota</taxon>
        <taxon>Betaproteobacteria</taxon>
        <taxon>Burkholderiales</taxon>
        <taxon>Comamonadaceae</taxon>
        <taxon>Ramlibacter</taxon>
    </lineage>
</organism>
<accession>A0A849KEH0</accession>
<feature type="transmembrane region" description="Helical" evidence="7">
    <location>
        <begin position="50"/>
        <end position="71"/>
    </location>
</feature>
<dbReference type="EMBL" id="JABFCS010000001">
    <property type="protein sequence ID" value="NNU42603.1"/>
    <property type="molecule type" value="Genomic_DNA"/>
</dbReference>
<sequence>MTIGLVFLTLMMAVIVWWLLRQTINVQPWHSPAVALPVEEPAVRPSVKTALWVFLGVATSLFVLFVSAYAMRLGLADWTPLPRPRLLVLNTALLVGASLAMQWTVHAARRGAGGDVRRGLAASGVLTMGFLLGQLVVWKQLNDAGFLVASSAAASFFYVFTAVHGLHVLGGLVAWLRAVRRSWRGADAAAVRLGVELCATYWHYLLAVWVALYALLVSDELGLAICSSVPL</sequence>
<name>A0A849KEH0_9BURK</name>
<keyword evidence="4 7" id="KW-1133">Transmembrane helix</keyword>
<dbReference type="PANTHER" id="PTHR11403:SF10">
    <property type="entry name" value="CYTOCHROME C OXIDASE"/>
    <property type="match status" value="1"/>
</dbReference>
<dbReference type="Gene3D" id="1.20.120.80">
    <property type="entry name" value="Cytochrome c oxidase, subunit III, four-helix bundle"/>
    <property type="match status" value="1"/>
</dbReference>
<dbReference type="RefSeq" id="WP_171556948.1">
    <property type="nucleotide sequence ID" value="NZ_JABFCS010000001.1"/>
</dbReference>
<evidence type="ECO:0000313" key="10">
    <source>
        <dbReference type="Proteomes" id="UP000552954"/>
    </source>
</evidence>
<evidence type="ECO:0000256" key="1">
    <source>
        <dbReference type="ARBA" id="ARBA00004141"/>
    </source>
</evidence>
<evidence type="ECO:0000256" key="7">
    <source>
        <dbReference type="SAM" id="Phobius"/>
    </source>
</evidence>
<dbReference type="GO" id="GO:0004129">
    <property type="term" value="F:cytochrome-c oxidase activity"/>
    <property type="evidence" value="ECO:0007669"/>
    <property type="project" value="InterPro"/>
</dbReference>
<proteinExistence type="inferred from homology"/>
<dbReference type="PANTHER" id="PTHR11403">
    <property type="entry name" value="CYTOCHROME C OXIDASE SUBUNIT III"/>
    <property type="match status" value="1"/>
</dbReference>
<comment type="caution">
    <text evidence="9">The sequence shown here is derived from an EMBL/GenBank/DDBJ whole genome shotgun (WGS) entry which is preliminary data.</text>
</comment>
<feature type="transmembrane region" description="Helical" evidence="7">
    <location>
        <begin position="6"/>
        <end position="24"/>
    </location>
</feature>
<evidence type="ECO:0000256" key="4">
    <source>
        <dbReference type="ARBA" id="ARBA00022989"/>
    </source>
</evidence>
<keyword evidence="3 6" id="KW-0812">Transmembrane</keyword>
<protein>
    <submittedName>
        <fullName evidence="9">Cytochrome-c oxidase</fullName>
    </submittedName>
</protein>
<feature type="domain" description="Heme-copper oxidase subunit III family profile" evidence="8">
    <location>
        <begin position="1"/>
        <end position="221"/>
    </location>
</feature>
<dbReference type="GO" id="GO:0005886">
    <property type="term" value="C:plasma membrane"/>
    <property type="evidence" value="ECO:0007669"/>
    <property type="project" value="UniProtKB-SubCell"/>
</dbReference>
<evidence type="ECO:0000313" key="9">
    <source>
        <dbReference type="EMBL" id="NNU42603.1"/>
    </source>
</evidence>
<dbReference type="Pfam" id="PF00510">
    <property type="entry name" value="COX3"/>
    <property type="match status" value="1"/>
</dbReference>
<reference evidence="9 10" key="1">
    <citation type="submission" date="2020-05" db="EMBL/GenBank/DDBJ databases">
        <authorList>
            <person name="Khan S.A."/>
            <person name="Jeon C.O."/>
            <person name="Chun B.H."/>
        </authorList>
    </citation>
    <scope>NUCLEOTIDE SEQUENCE [LARGE SCALE GENOMIC DNA]</scope>
    <source>
        <strain evidence="9 10">B156</strain>
    </source>
</reference>
<feature type="transmembrane region" description="Helical" evidence="7">
    <location>
        <begin position="197"/>
        <end position="216"/>
    </location>
</feature>
<feature type="transmembrane region" description="Helical" evidence="7">
    <location>
        <begin position="86"/>
        <end position="108"/>
    </location>
</feature>
<dbReference type="InterPro" id="IPR035973">
    <property type="entry name" value="Cyt_c_oxidase_su3-like_sf"/>
</dbReference>
<dbReference type="InterPro" id="IPR013833">
    <property type="entry name" value="Cyt_c_oxidase_su3_a-hlx"/>
</dbReference>
<evidence type="ECO:0000256" key="3">
    <source>
        <dbReference type="ARBA" id="ARBA00022692"/>
    </source>
</evidence>
<reference evidence="9 10" key="2">
    <citation type="submission" date="2020-06" db="EMBL/GenBank/DDBJ databases">
        <title>Ramlibacter rhizophilus sp. nov., isolated from rhizosphere soil of national flower Mugunghwa from South Korea.</title>
        <authorList>
            <person name="Zheng-Fei Y."/>
            <person name="Huan T."/>
        </authorList>
    </citation>
    <scope>NUCLEOTIDE SEQUENCE [LARGE SCALE GENOMIC DNA]</scope>
    <source>
        <strain evidence="9 10">B156</strain>
    </source>
</reference>
<feature type="transmembrane region" description="Helical" evidence="7">
    <location>
        <begin position="120"/>
        <end position="138"/>
    </location>
</feature>
<keyword evidence="5 7" id="KW-0472">Membrane</keyword>
<evidence type="ECO:0000256" key="2">
    <source>
        <dbReference type="ARBA" id="ARBA00010581"/>
    </source>
</evidence>